<dbReference type="InterPro" id="IPR036426">
    <property type="entry name" value="Bulb-type_lectin_dom_sf"/>
</dbReference>
<dbReference type="PROSITE" id="PS50927">
    <property type="entry name" value="BULB_LECTIN"/>
    <property type="match status" value="1"/>
</dbReference>
<feature type="chain" id="PRO_5045085696" description="Bulb-type lectin domain-containing protein" evidence="4">
    <location>
        <begin position="24"/>
        <end position="145"/>
    </location>
</feature>
<proteinExistence type="predicted"/>
<keyword evidence="7" id="KW-1185">Reference proteome</keyword>
<evidence type="ECO:0000256" key="1">
    <source>
        <dbReference type="ARBA" id="ARBA00022729"/>
    </source>
</evidence>
<keyword evidence="1 4" id="KW-0732">Signal</keyword>
<evidence type="ECO:0000313" key="7">
    <source>
        <dbReference type="Proteomes" id="UP001472677"/>
    </source>
</evidence>
<dbReference type="SMART" id="SM00108">
    <property type="entry name" value="B_lectin"/>
    <property type="match status" value="1"/>
</dbReference>
<reference evidence="6 7" key="1">
    <citation type="journal article" date="2024" name="G3 (Bethesda)">
        <title>Genome assembly of Hibiscus sabdariffa L. provides insights into metabolisms of medicinal natural products.</title>
        <authorList>
            <person name="Kim T."/>
        </authorList>
    </citation>
    <scope>NUCLEOTIDE SEQUENCE [LARGE SCALE GENOMIC DNA]</scope>
    <source>
        <strain evidence="6">TK-2024</strain>
        <tissue evidence="6">Old leaves</tissue>
    </source>
</reference>
<keyword evidence="3" id="KW-0325">Glycoprotein</keyword>
<dbReference type="Pfam" id="PF01453">
    <property type="entry name" value="B_lectin"/>
    <property type="match status" value="1"/>
</dbReference>
<gene>
    <name evidence="6" type="ORF">V6N12_054539</name>
</gene>
<organism evidence="6 7">
    <name type="scientific">Hibiscus sabdariffa</name>
    <name type="common">roselle</name>
    <dbReference type="NCBI Taxonomy" id="183260"/>
    <lineage>
        <taxon>Eukaryota</taxon>
        <taxon>Viridiplantae</taxon>
        <taxon>Streptophyta</taxon>
        <taxon>Embryophyta</taxon>
        <taxon>Tracheophyta</taxon>
        <taxon>Spermatophyta</taxon>
        <taxon>Magnoliopsida</taxon>
        <taxon>eudicotyledons</taxon>
        <taxon>Gunneridae</taxon>
        <taxon>Pentapetalae</taxon>
        <taxon>rosids</taxon>
        <taxon>malvids</taxon>
        <taxon>Malvales</taxon>
        <taxon>Malvaceae</taxon>
        <taxon>Malvoideae</taxon>
        <taxon>Hibiscus</taxon>
    </lineage>
</organism>
<protein>
    <recommendedName>
        <fullName evidence="5">Bulb-type lectin domain-containing protein</fullName>
    </recommendedName>
</protein>
<evidence type="ECO:0000256" key="4">
    <source>
        <dbReference type="SAM" id="SignalP"/>
    </source>
</evidence>
<dbReference type="SUPFAM" id="SSF51110">
    <property type="entry name" value="alpha-D-mannose-specific plant lectins"/>
    <property type="match status" value="1"/>
</dbReference>
<dbReference type="EMBL" id="JBBPBM010000038">
    <property type="protein sequence ID" value="KAK8527321.1"/>
    <property type="molecule type" value="Genomic_DNA"/>
</dbReference>
<dbReference type="CDD" id="cd00028">
    <property type="entry name" value="B_lectin"/>
    <property type="match status" value="1"/>
</dbReference>
<keyword evidence="2" id="KW-1015">Disulfide bond</keyword>
<dbReference type="Proteomes" id="UP001472677">
    <property type="component" value="Unassembled WGS sequence"/>
</dbReference>
<sequence length="145" mass="16200">MEMGLYFYIVCCFLIFFSKASTAIDSISVWESLTDDMTLVSNGGSFVLGFFSPDASNNRYLGIWYHNDPNQTVVWVANTMNPINDSTVVLKIESSGRVVLQVQNKTSVWSTNSTARVQNPVLQLLDSGNLVVKDGKDSNPEDYIW</sequence>
<feature type="domain" description="Bulb-type lectin" evidence="5">
    <location>
        <begin position="24"/>
        <end position="145"/>
    </location>
</feature>
<comment type="caution">
    <text evidence="6">The sequence shown here is derived from an EMBL/GenBank/DDBJ whole genome shotgun (WGS) entry which is preliminary data.</text>
</comment>
<evidence type="ECO:0000259" key="5">
    <source>
        <dbReference type="PROSITE" id="PS50927"/>
    </source>
</evidence>
<dbReference type="Gene3D" id="2.90.10.10">
    <property type="entry name" value="Bulb-type lectin domain"/>
    <property type="match status" value="1"/>
</dbReference>
<accession>A0ABR2D3I7</accession>
<dbReference type="InterPro" id="IPR001480">
    <property type="entry name" value="Bulb-type_lectin_dom"/>
</dbReference>
<feature type="signal peptide" evidence="4">
    <location>
        <begin position="1"/>
        <end position="23"/>
    </location>
</feature>
<name>A0ABR2D3I7_9ROSI</name>
<dbReference type="PANTHER" id="PTHR32444">
    <property type="entry name" value="BULB-TYPE LECTIN DOMAIN-CONTAINING PROTEIN"/>
    <property type="match status" value="1"/>
</dbReference>
<evidence type="ECO:0000256" key="2">
    <source>
        <dbReference type="ARBA" id="ARBA00023157"/>
    </source>
</evidence>
<evidence type="ECO:0000256" key="3">
    <source>
        <dbReference type="ARBA" id="ARBA00023180"/>
    </source>
</evidence>
<evidence type="ECO:0000313" key="6">
    <source>
        <dbReference type="EMBL" id="KAK8527321.1"/>
    </source>
</evidence>
<dbReference type="PANTHER" id="PTHR32444:SF234">
    <property type="entry name" value="RECEPTOR-LIKE SERINE_THREONINE-PROTEIN KINASE"/>
    <property type="match status" value="1"/>
</dbReference>